<evidence type="ECO:0000313" key="2">
    <source>
        <dbReference type="Proteomes" id="UP000012040"/>
    </source>
</evidence>
<accession>M4VBU6</accession>
<dbReference type="InterPro" id="IPR029033">
    <property type="entry name" value="His_PPase_superfam"/>
</dbReference>
<proteinExistence type="predicted"/>
<dbReference type="PANTHER" id="PTHR48100:SF1">
    <property type="entry name" value="HISTIDINE PHOSPHATASE FAMILY PROTEIN-RELATED"/>
    <property type="match status" value="1"/>
</dbReference>
<dbReference type="GO" id="GO:0016791">
    <property type="term" value="F:phosphatase activity"/>
    <property type="evidence" value="ECO:0007669"/>
    <property type="project" value="TreeGrafter"/>
</dbReference>
<dbReference type="InterPro" id="IPR050275">
    <property type="entry name" value="PGM_Phosphatase"/>
</dbReference>
<dbReference type="STRING" id="1184267.A11Q_1744"/>
<dbReference type="OrthoDB" id="92610at2"/>
<dbReference type="SMART" id="SM00855">
    <property type="entry name" value="PGAM"/>
    <property type="match status" value="1"/>
</dbReference>
<dbReference type="GO" id="GO:0005737">
    <property type="term" value="C:cytoplasm"/>
    <property type="evidence" value="ECO:0007669"/>
    <property type="project" value="TreeGrafter"/>
</dbReference>
<reference evidence="1 2" key="1">
    <citation type="journal article" date="2013" name="ISME J.">
        <title>By their genes ye shall know them: genomic signatures of predatory bacteria.</title>
        <authorList>
            <person name="Pasternak Z."/>
            <person name="Pietrokovski S."/>
            <person name="Rotem O."/>
            <person name="Gophna U."/>
            <person name="Lurie-Weinberger M.N."/>
            <person name="Jurkevitch E."/>
        </authorList>
    </citation>
    <scope>NUCLEOTIDE SEQUENCE [LARGE SCALE GENOMIC DNA]</scope>
    <source>
        <strain evidence="1 2">JSS</strain>
    </source>
</reference>
<dbReference type="Gene3D" id="3.40.50.1240">
    <property type="entry name" value="Phosphoglycerate mutase-like"/>
    <property type="match status" value="1"/>
</dbReference>
<gene>
    <name evidence="1" type="ORF">A11Q_1744</name>
</gene>
<keyword evidence="2" id="KW-1185">Reference proteome</keyword>
<dbReference type="PATRIC" id="fig|1184267.3.peg.1765"/>
<dbReference type="AlphaFoldDB" id="M4VBU6"/>
<dbReference type="RefSeq" id="WP_015470450.1">
    <property type="nucleotide sequence ID" value="NC_020813.1"/>
</dbReference>
<dbReference type="EMBL" id="CP003537">
    <property type="protein sequence ID" value="AGH95960.1"/>
    <property type="molecule type" value="Genomic_DNA"/>
</dbReference>
<dbReference type="InterPro" id="IPR013078">
    <property type="entry name" value="His_Pase_superF_clade-1"/>
</dbReference>
<dbReference type="SUPFAM" id="SSF53254">
    <property type="entry name" value="Phosphoglycerate mutase-like"/>
    <property type="match status" value="1"/>
</dbReference>
<dbReference type="PANTHER" id="PTHR48100">
    <property type="entry name" value="BROAD-SPECIFICITY PHOSPHATASE YOR283W-RELATED"/>
    <property type="match status" value="1"/>
</dbReference>
<sequence length="158" mass="18409">MTKTLIFVRHAKALDRAVALIKKIKEAQRPLTEEGIEEFRKQVKKNKKVFKEVELFITSPYLRAAQTLDILLEGLELKEAFIESNSLIEPDKNPIEFLKWLQDRGEECVVAVSHEPFLSNCLKSIFKKETDFIKIKKGAIVVIKYQKDQKKYQLVNIF</sequence>
<dbReference type="Proteomes" id="UP000012040">
    <property type="component" value="Chromosome"/>
</dbReference>
<protein>
    <recommendedName>
        <fullName evidence="3">Phosphohistidine phosphatase</fullName>
    </recommendedName>
</protein>
<name>M4VBU6_9BACT</name>
<dbReference type="KEGG" id="bex:A11Q_1744"/>
<evidence type="ECO:0000313" key="1">
    <source>
        <dbReference type="EMBL" id="AGH95960.1"/>
    </source>
</evidence>
<dbReference type="CDD" id="cd07067">
    <property type="entry name" value="HP_PGM_like"/>
    <property type="match status" value="1"/>
</dbReference>
<dbReference type="HOGENOM" id="CLU_084603_3_1_7"/>
<dbReference type="eggNOG" id="COG2062">
    <property type="taxonomic scope" value="Bacteria"/>
</dbReference>
<evidence type="ECO:0008006" key="3">
    <source>
        <dbReference type="Google" id="ProtNLM"/>
    </source>
</evidence>
<organism evidence="1 2">
    <name type="scientific">Pseudobdellovibrio exovorus JSS</name>
    <dbReference type="NCBI Taxonomy" id="1184267"/>
    <lineage>
        <taxon>Bacteria</taxon>
        <taxon>Pseudomonadati</taxon>
        <taxon>Bdellovibrionota</taxon>
        <taxon>Bdellovibrionia</taxon>
        <taxon>Bdellovibrionales</taxon>
        <taxon>Pseudobdellovibrionaceae</taxon>
        <taxon>Pseudobdellovibrio</taxon>
    </lineage>
</organism>
<dbReference type="Pfam" id="PF00300">
    <property type="entry name" value="His_Phos_1"/>
    <property type="match status" value="1"/>
</dbReference>